<dbReference type="AlphaFoldDB" id="A0A7S1RFN3"/>
<proteinExistence type="predicted"/>
<accession>A0A7S1RFN3</accession>
<reference evidence="1" key="1">
    <citation type="submission" date="2021-01" db="EMBL/GenBank/DDBJ databases">
        <authorList>
            <person name="Corre E."/>
            <person name="Pelletier E."/>
            <person name="Niang G."/>
            <person name="Scheremetjew M."/>
            <person name="Finn R."/>
            <person name="Kale V."/>
            <person name="Holt S."/>
            <person name="Cochrane G."/>
            <person name="Meng A."/>
            <person name="Brown T."/>
            <person name="Cohen L."/>
        </authorList>
    </citation>
    <scope>NUCLEOTIDE SEQUENCE</scope>
    <source>
        <strain evidence="1">OF101</strain>
    </source>
</reference>
<sequence length="185" mass="20072">MAAAPCSAAHGRRPRPAAALLRAIAIVAVVSSCLSLREGSAFAAPARRAVLLAGALPALLAEQRANAIPRVTDRAVFINGQKVEMVPYFKQGMDYLEKFGCDERMGLFAPRMVRKMQIYATAFSASEAPDKTVKTLFADIDAFQKAIDSKDKDASIAAFEKYRTDIPRGVGFFDLKKPSTFEAPE</sequence>
<evidence type="ECO:0000313" key="1">
    <source>
        <dbReference type="EMBL" id="CAD9165130.1"/>
    </source>
</evidence>
<name>A0A7S1RFN3_ALECA</name>
<gene>
    <name evidence="1" type="ORF">ACAT0790_LOCUS41898</name>
</gene>
<dbReference type="EMBL" id="HBGE01069913">
    <property type="protein sequence ID" value="CAD9165130.1"/>
    <property type="molecule type" value="Transcribed_RNA"/>
</dbReference>
<organism evidence="1">
    <name type="scientific">Alexandrium catenella</name>
    <name type="common">Red tide dinoflagellate</name>
    <name type="synonym">Gonyaulax catenella</name>
    <dbReference type="NCBI Taxonomy" id="2925"/>
    <lineage>
        <taxon>Eukaryota</taxon>
        <taxon>Sar</taxon>
        <taxon>Alveolata</taxon>
        <taxon>Dinophyceae</taxon>
        <taxon>Gonyaulacales</taxon>
        <taxon>Pyrocystaceae</taxon>
        <taxon>Alexandrium</taxon>
    </lineage>
</organism>
<protein>
    <submittedName>
        <fullName evidence="1">Uncharacterized protein</fullName>
    </submittedName>
</protein>